<dbReference type="eggNOG" id="COG1315">
    <property type="taxonomic scope" value="Bacteria"/>
</dbReference>
<dbReference type="OrthoDB" id="5353360at2"/>
<proteinExistence type="predicted"/>
<dbReference type="RefSeq" id="WP_013469092.1">
    <property type="nucleotide sequence ID" value="NC_014810.2"/>
</dbReference>
<protein>
    <submittedName>
        <fullName evidence="1">ATPase</fullName>
    </submittedName>
</protein>
<accession>E7AAQ2</accession>
<dbReference type="KEGG" id="hfe:HFELIS_06390"/>
<dbReference type="EMBL" id="FQ670179">
    <property type="protein sequence ID" value="CBY82723.1"/>
    <property type="molecule type" value="Genomic_DNA"/>
</dbReference>
<organism evidence="1 2">
    <name type="scientific">Helicobacter felis (strain ATCC 49179 / CCUG 28539 / NCTC 12436 / CS1)</name>
    <dbReference type="NCBI Taxonomy" id="936155"/>
    <lineage>
        <taxon>Bacteria</taxon>
        <taxon>Pseudomonadati</taxon>
        <taxon>Campylobacterota</taxon>
        <taxon>Epsilonproteobacteria</taxon>
        <taxon>Campylobacterales</taxon>
        <taxon>Helicobacteraceae</taxon>
        <taxon>Helicobacter</taxon>
    </lineage>
</organism>
<dbReference type="GeneID" id="36133656"/>
<dbReference type="HOGENOM" id="CLU_456183_0_0_7"/>
<evidence type="ECO:0000313" key="1">
    <source>
        <dbReference type="EMBL" id="CBY82723.1"/>
    </source>
</evidence>
<evidence type="ECO:0000313" key="2">
    <source>
        <dbReference type="Proteomes" id="UP000007934"/>
    </source>
</evidence>
<reference evidence="1 2" key="1">
    <citation type="journal article" date="2011" name="Genome Biol. Evol.">
        <title>Comparative whole genome sequence analysis of the carcinogenic bacterial model pathogen Helicobacter felis.</title>
        <authorList>
            <person name="Arnold I.C."/>
            <person name="Zigova Z."/>
            <person name="Holden M."/>
            <person name="Lawley T.D."/>
            <person name="Rad R."/>
            <person name="Dougan G."/>
            <person name="Falkow S."/>
            <person name="Bentley S.D."/>
            <person name="Muller A."/>
        </authorList>
    </citation>
    <scope>NUCLEOTIDE SEQUENCE [LARGE SCALE GENOMIC DNA]</scope>
    <source>
        <strain evidence="2">ATCC 49179 / CCUG 28539 / NCTC 12436 / CS1</strain>
    </source>
</reference>
<dbReference type="STRING" id="936155.HFELIS_06390"/>
<name>E7AAQ2_HELFC</name>
<sequence>MAFYSKVVNDCGDIHLELEKVAQTHGLDIEELHFDLLKVHTLIRSNPKDVFKLASQEEAKKINEEVFFNDKQNEVIQRYDICIKKKLFEYFFKLQISEDNTELYIIFESPFMLVDDEKLFQEVYTAIEAQMAYHKILLRQMDTQHATLKKNLLHYMQDNQRPNQMLLKRASYRPNKPGQVNFMLKKVWEEKSGQKAPANAIYGAGVGDAVLEYIKPIQGISGRDLMGQYIKVKEEKPIITTFECSADAFEIKESPDKVVYFSKVPQYATLIGQVLKSFTKNSFVEMKSTNTPMFLGGVQNGMILSISAKNEIDNAIESNLEIEAQEIHIKGNVGKNVRLLAKKVIIEGQLHNESRVEADEVFVSNNKGVCKGNKVVCKYADRGSIIAQKCEVDASSGAQIFAREIHIKQLKSNNTLHFSKECALEGVEGSENRFLFSAFADPDTKRILEETKAQMAFHKEKAQRVMAQYQDLNFFLQKNQDTIDKIKNADAMARKALMEEESVQRIYHDFMDCLRRIKVLRAYLLKIQDFNHKSIERLTSIESNMRDARLTRKGPWPAFNSIACNRIYTGRKIQTLQTENGEMVDFKLDGTTLVRTKS</sequence>
<dbReference type="AlphaFoldDB" id="E7AAQ2"/>
<gene>
    <name evidence="1" type="ordered locus">Hfelis_06390</name>
</gene>
<dbReference type="Proteomes" id="UP000007934">
    <property type="component" value="Chromosome"/>
</dbReference>
<keyword evidence="2" id="KW-1185">Reference proteome</keyword>